<comment type="similarity">
    <text evidence="8">Belongs to the G-protein coupled receptor 1 family.</text>
</comment>
<dbReference type="RefSeq" id="XP_002735540.2">
    <property type="nucleotide sequence ID" value="XM_002735494.2"/>
</dbReference>
<keyword evidence="11" id="KW-1185">Reference proteome</keyword>
<feature type="transmembrane region" description="Helical" evidence="9">
    <location>
        <begin position="66"/>
        <end position="87"/>
    </location>
</feature>
<dbReference type="Gene3D" id="1.20.1070.10">
    <property type="entry name" value="Rhodopsin 7-helix transmembrane proteins"/>
    <property type="match status" value="1"/>
</dbReference>
<keyword evidence="2 8" id="KW-0812">Transmembrane</keyword>
<protein>
    <submittedName>
        <fullName evidence="12">Growth hormone secretagogue receptor type 1-like</fullName>
    </submittedName>
</protein>
<feature type="transmembrane region" description="Helical" evidence="9">
    <location>
        <begin position="304"/>
        <end position="325"/>
    </location>
</feature>
<evidence type="ECO:0000259" key="10">
    <source>
        <dbReference type="PROSITE" id="PS50262"/>
    </source>
</evidence>
<feature type="transmembrane region" description="Helical" evidence="9">
    <location>
        <begin position="337"/>
        <end position="356"/>
    </location>
</feature>
<evidence type="ECO:0000313" key="12">
    <source>
        <dbReference type="RefSeq" id="XP_002735540.2"/>
    </source>
</evidence>
<dbReference type="Proteomes" id="UP000694865">
    <property type="component" value="Unplaced"/>
</dbReference>
<comment type="subcellular location">
    <subcellularLocation>
        <location evidence="1">Membrane</location>
        <topology evidence="1">Multi-pass membrane protein</topology>
    </subcellularLocation>
</comment>
<dbReference type="SUPFAM" id="SSF81321">
    <property type="entry name" value="Family A G protein-coupled receptor-like"/>
    <property type="match status" value="1"/>
</dbReference>
<evidence type="ECO:0000256" key="3">
    <source>
        <dbReference type="ARBA" id="ARBA00022989"/>
    </source>
</evidence>
<keyword evidence="4 8" id="KW-0297">G-protein coupled receptor</keyword>
<gene>
    <name evidence="12" type="primary">LOC100374980</name>
</gene>
<dbReference type="InterPro" id="IPR000276">
    <property type="entry name" value="GPCR_Rhodpsn"/>
</dbReference>
<dbReference type="Pfam" id="PF00001">
    <property type="entry name" value="7tm_1"/>
    <property type="match status" value="1"/>
</dbReference>
<feature type="transmembrane region" description="Helical" evidence="9">
    <location>
        <begin position="25"/>
        <end position="54"/>
    </location>
</feature>
<feature type="transmembrane region" description="Helical" evidence="9">
    <location>
        <begin position="107"/>
        <end position="125"/>
    </location>
</feature>
<organism evidence="11 12">
    <name type="scientific">Saccoglossus kowalevskii</name>
    <name type="common">Acorn worm</name>
    <dbReference type="NCBI Taxonomy" id="10224"/>
    <lineage>
        <taxon>Eukaryota</taxon>
        <taxon>Metazoa</taxon>
        <taxon>Hemichordata</taxon>
        <taxon>Enteropneusta</taxon>
        <taxon>Harrimaniidae</taxon>
        <taxon>Saccoglossus</taxon>
    </lineage>
</organism>
<evidence type="ECO:0000313" key="11">
    <source>
        <dbReference type="Proteomes" id="UP000694865"/>
    </source>
</evidence>
<evidence type="ECO:0000256" key="6">
    <source>
        <dbReference type="ARBA" id="ARBA00023170"/>
    </source>
</evidence>
<evidence type="ECO:0000256" key="8">
    <source>
        <dbReference type="RuleBase" id="RU000688"/>
    </source>
</evidence>
<feature type="domain" description="G-protein coupled receptors family 1 profile" evidence="10">
    <location>
        <begin position="45"/>
        <end position="367"/>
    </location>
</feature>
<dbReference type="InterPro" id="IPR017452">
    <property type="entry name" value="GPCR_Rhodpsn_7TM"/>
</dbReference>
<keyword evidence="3 9" id="KW-1133">Transmembrane helix</keyword>
<accession>A0ABM0GR82</accession>
<proteinExistence type="inferred from homology"/>
<evidence type="ECO:0000256" key="4">
    <source>
        <dbReference type="ARBA" id="ARBA00023040"/>
    </source>
</evidence>
<feature type="transmembrane region" description="Helical" evidence="9">
    <location>
        <begin position="146"/>
        <end position="166"/>
    </location>
</feature>
<dbReference type="GeneID" id="100374980"/>
<dbReference type="PANTHER" id="PTHR24243">
    <property type="entry name" value="G-PROTEIN COUPLED RECEPTOR"/>
    <property type="match status" value="1"/>
</dbReference>
<evidence type="ECO:0000256" key="2">
    <source>
        <dbReference type="ARBA" id="ARBA00022692"/>
    </source>
</evidence>
<sequence>MENCTMNTTNFTLSEDFYTVPRLPWSILITTTVIYVLIFFAGIIGNALVAFVVWKNHDMKSSTNYFLVNLSIADLLVLIICMPMALLETYVISPWLLGEAMCKLSPFLERTTAHASVLTLVSVAIERYYAICHPLKAQYKCTTGKTIKICLLIWIIASLSTVPNIISTVHEAVIDGNGNTVYECRTYTLSIASEIYMMIIIPVLFFGLPLLILIVLYSLIIRTLHYANPALKSEDSRTISFTPHKVVTREGLGKHKVSRKLTASRQVLTGSVHETILEKEEQGQEQKLLANTAVQASERARTRVVYMLLTVVTLFFLCLLPERVVNLYFTLAPNEDLISLGVNGHLSLAIFCRVMFYMNSAVNPIVYNIASTKFRAAFLRAVGIRKRNLGRIADIQLDPLATEFIQRRHKMGIRISTKKLLGI</sequence>
<keyword evidence="5 9" id="KW-0472">Membrane</keyword>
<keyword evidence="6 8" id="KW-0675">Receptor</keyword>
<evidence type="ECO:0000256" key="9">
    <source>
        <dbReference type="SAM" id="Phobius"/>
    </source>
</evidence>
<evidence type="ECO:0000256" key="7">
    <source>
        <dbReference type="ARBA" id="ARBA00023224"/>
    </source>
</evidence>
<name>A0ABM0GR82_SACKO</name>
<dbReference type="PROSITE" id="PS50262">
    <property type="entry name" value="G_PROTEIN_RECEP_F1_2"/>
    <property type="match status" value="1"/>
</dbReference>
<feature type="transmembrane region" description="Helical" evidence="9">
    <location>
        <begin position="195"/>
        <end position="220"/>
    </location>
</feature>
<dbReference type="PRINTS" id="PR00237">
    <property type="entry name" value="GPCRRHODOPSN"/>
</dbReference>
<dbReference type="PROSITE" id="PS00237">
    <property type="entry name" value="G_PROTEIN_RECEP_F1_1"/>
    <property type="match status" value="1"/>
</dbReference>
<reference evidence="12" key="1">
    <citation type="submission" date="2025-08" db="UniProtKB">
        <authorList>
            <consortium name="RefSeq"/>
        </authorList>
    </citation>
    <scope>IDENTIFICATION</scope>
    <source>
        <tissue evidence="12">Testes</tissue>
    </source>
</reference>
<dbReference type="PANTHER" id="PTHR24243:SF233">
    <property type="entry name" value="THYROTROPIN-RELEASING HORMONE RECEPTOR"/>
    <property type="match status" value="1"/>
</dbReference>
<keyword evidence="7 8" id="KW-0807">Transducer</keyword>
<evidence type="ECO:0000256" key="5">
    <source>
        <dbReference type="ARBA" id="ARBA00023136"/>
    </source>
</evidence>
<evidence type="ECO:0000256" key="1">
    <source>
        <dbReference type="ARBA" id="ARBA00004141"/>
    </source>
</evidence>